<keyword evidence="2" id="KW-1185">Reference proteome</keyword>
<sequence length="154" mass="18248">MRNSFEQWYSNEIVKQLDGKEIVDSENEPIVPVDLSLTRLKPLSAKWLVQMFQHIKNNPDIVRSGFRETVSERKWYKYKGHCYYYSEDLTDWFTAENNCRKMDGYLVKFDEKAENEAISSHRALKKAYSFLVKDEYLILQASNDLVLQLSDFKS</sequence>
<dbReference type="EMBL" id="CACVKT020008171">
    <property type="protein sequence ID" value="CAC5413644.1"/>
    <property type="molecule type" value="Genomic_DNA"/>
</dbReference>
<protein>
    <submittedName>
        <fullName evidence="1">MRC</fullName>
    </submittedName>
</protein>
<dbReference type="SUPFAM" id="SSF56436">
    <property type="entry name" value="C-type lectin-like"/>
    <property type="match status" value="1"/>
</dbReference>
<reference evidence="1 2" key="1">
    <citation type="submission" date="2020-06" db="EMBL/GenBank/DDBJ databases">
        <authorList>
            <person name="Li R."/>
            <person name="Bekaert M."/>
        </authorList>
    </citation>
    <scope>NUCLEOTIDE SEQUENCE [LARGE SCALE GENOMIC DNA]</scope>
    <source>
        <strain evidence="2">wild</strain>
    </source>
</reference>
<dbReference type="Proteomes" id="UP000507470">
    <property type="component" value="Unassembled WGS sequence"/>
</dbReference>
<dbReference type="InterPro" id="IPR016187">
    <property type="entry name" value="CTDL_fold"/>
</dbReference>
<organism evidence="1 2">
    <name type="scientific">Mytilus coruscus</name>
    <name type="common">Sea mussel</name>
    <dbReference type="NCBI Taxonomy" id="42192"/>
    <lineage>
        <taxon>Eukaryota</taxon>
        <taxon>Metazoa</taxon>
        <taxon>Spiralia</taxon>
        <taxon>Lophotrochozoa</taxon>
        <taxon>Mollusca</taxon>
        <taxon>Bivalvia</taxon>
        <taxon>Autobranchia</taxon>
        <taxon>Pteriomorphia</taxon>
        <taxon>Mytilida</taxon>
        <taxon>Mytiloidea</taxon>
        <taxon>Mytilidae</taxon>
        <taxon>Mytilinae</taxon>
        <taxon>Mytilus</taxon>
    </lineage>
</organism>
<dbReference type="OrthoDB" id="9906043at2759"/>
<evidence type="ECO:0000313" key="2">
    <source>
        <dbReference type="Proteomes" id="UP000507470"/>
    </source>
</evidence>
<dbReference type="CDD" id="cd00037">
    <property type="entry name" value="CLECT"/>
    <property type="match status" value="1"/>
</dbReference>
<dbReference type="InterPro" id="IPR016186">
    <property type="entry name" value="C-type_lectin-like/link_sf"/>
</dbReference>
<gene>
    <name evidence="1" type="ORF">MCOR_46513</name>
</gene>
<dbReference type="AlphaFoldDB" id="A0A6J8DYK2"/>
<name>A0A6J8DYK2_MYTCO</name>
<accession>A0A6J8DYK2</accession>
<evidence type="ECO:0000313" key="1">
    <source>
        <dbReference type="EMBL" id="CAC5413644.1"/>
    </source>
</evidence>
<proteinExistence type="predicted"/>
<dbReference type="Gene3D" id="3.10.100.10">
    <property type="entry name" value="Mannose-Binding Protein A, subunit A"/>
    <property type="match status" value="1"/>
</dbReference>